<dbReference type="InterPro" id="IPR036915">
    <property type="entry name" value="Cyclin-like_sf"/>
</dbReference>
<accession>N6U2Z8</accession>
<dbReference type="PIRSF" id="PIRSF001771">
    <property type="entry name" value="Cyclin_A_B_D_E"/>
    <property type="match status" value="1"/>
</dbReference>
<dbReference type="GO" id="GO:0051301">
    <property type="term" value="P:cell division"/>
    <property type="evidence" value="ECO:0007669"/>
    <property type="project" value="UniProtKB-KW"/>
</dbReference>
<dbReference type="InterPro" id="IPR013763">
    <property type="entry name" value="Cyclin-like_dom"/>
</dbReference>
<dbReference type="Gene3D" id="1.10.472.10">
    <property type="entry name" value="Cyclin-like"/>
    <property type="match status" value="3"/>
</dbReference>
<evidence type="ECO:0000256" key="1">
    <source>
        <dbReference type="ARBA" id="ARBA00022618"/>
    </source>
</evidence>
<dbReference type="GO" id="GO:0044772">
    <property type="term" value="P:mitotic cell cycle phase transition"/>
    <property type="evidence" value="ECO:0007669"/>
    <property type="project" value="InterPro"/>
</dbReference>
<dbReference type="GO" id="GO:0005634">
    <property type="term" value="C:nucleus"/>
    <property type="evidence" value="ECO:0007669"/>
    <property type="project" value="UniProtKB-ARBA"/>
</dbReference>
<comment type="similarity">
    <text evidence="4">Belongs to the cyclin family.</text>
</comment>
<dbReference type="OrthoDB" id="5590282at2759"/>
<dbReference type="PROSITE" id="PS00292">
    <property type="entry name" value="CYCLINS"/>
    <property type="match status" value="1"/>
</dbReference>
<feature type="non-terminal residue" evidence="5">
    <location>
        <position position="1"/>
    </location>
</feature>
<keyword evidence="1" id="KW-0132">Cell division</keyword>
<keyword evidence="2 4" id="KW-0195">Cyclin</keyword>
<sequence length="333" mass="38752">MPKMTFKILEETENKPEEKHKKLVEVNGLVKRATQKHFIDNREVLQPICNGVNQGVKRKFSYEEKTLEEPRLRKTIKVVFEFPELSEDAVQSETCTAIQTGRQNEEVYSNDIWNYLLELEKSYQPLPNYMSKQPQLSWHIRSILVDWLASVMSAYTFRNETFHLSINYIDRFLSGASVIKSKFQLLGVAALLLATKIEEIHPIKLEDCVYLTDETFTTRQYIGELVLLEGDQYLNHLPSELAAASVALARFTICEEPSWPKKFKRHCGYSIKHLSPVVQKQQQSLVDSGRKQLNSIQKKYQSDKFHRVALLKPRNLILEDFQDEKNHKHLNAN</sequence>
<dbReference type="InterPro" id="IPR006671">
    <property type="entry name" value="Cyclin_N"/>
</dbReference>
<dbReference type="InterPro" id="IPR039361">
    <property type="entry name" value="Cyclin"/>
</dbReference>
<reference evidence="5" key="1">
    <citation type="journal article" date="2013" name="Genome Biol.">
        <title>Draft genome of the mountain pine beetle, Dendroctonus ponderosae Hopkins, a major forest pest.</title>
        <authorList>
            <person name="Keeling C.I."/>
            <person name="Yuen M.M."/>
            <person name="Liao N.Y."/>
            <person name="Docking T.R."/>
            <person name="Chan S.K."/>
            <person name="Taylor G.A."/>
            <person name="Palmquist D.L."/>
            <person name="Jackman S.D."/>
            <person name="Nguyen A."/>
            <person name="Li M."/>
            <person name="Henderson H."/>
            <person name="Janes J.K."/>
            <person name="Zhao Y."/>
            <person name="Pandoh P."/>
            <person name="Moore R."/>
            <person name="Sperling F.A."/>
            <person name="Huber D.P."/>
            <person name="Birol I."/>
            <person name="Jones S.J."/>
            <person name="Bohlmann J."/>
        </authorList>
    </citation>
    <scope>NUCLEOTIDE SEQUENCE</scope>
</reference>
<evidence type="ECO:0000313" key="5">
    <source>
        <dbReference type="EMBL" id="ENN75945.1"/>
    </source>
</evidence>
<dbReference type="SMART" id="SM00385">
    <property type="entry name" value="CYCLIN"/>
    <property type="match status" value="1"/>
</dbReference>
<dbReference type="InterPro" id="IPR004367">
    <property type="entry name" value="Cyclin_C-dom"/>
</dbReference>
<dbReference type="Pfam" id="PF00134">
    <property type="entry name" value="Cyclin_N"/>
    <property type="match status" value="1"/>
</dbReference>
<organism evidence="5">
    <name type="scientific">Dendroctonus ponderosae</name>
    <name type="common">Mountain pine beetle</name>
    <dbReference type="NCBI Taxonomy" id="77166"/>
    <lineage>
        <taxon>Eukaryota</taxon>
        <taxon>Metazoa</taxon>
        <taxon>Ecdysozoa</taxon>
        <taxon>Arthropoda</taxon>
        <taxon>Hexapoda</taxon>
        <taxon>Insecta</taxon>
        <taxon>Pterygota</taxon>
        <taxon>Neoptera</taxon>
        <taxon>Endopterygota</taxon>
        <taxon>Coleoptera</taxon>
        <taxon>Polyphaga</taxon>
        <taxon>Cucujiformia</taxon>
        <taxon>Curculionidae</taxon>
        <taxon>Scolytinae</taxon>
        <taxon>Dendroctonus</taxon>
    </lineage>
</organism>
<dbReference type="OMA" id="ARFTICE"/>
<evidence type="ECO:0000256" key="4">
    <source>
        <dbReference type="RuleBase" id="RU000383"/>
    </source>
</evidence>
<proteinExistence type="inferred from homology"/>
<name>N6U2Z8_DENPD</name>
<dbReference type="GO" id="GO:0016538">
    <property type="term" value="F:cyclin-dependent protein serine/threonine kinase regulator activity"/>
    <property type="evidence" value="ECO:0007669"/>
    <property type="project" value="InterPro"/>
</dbReference>
<dbReference type="FunFam" id="1.10.472.10:FF:000001">
    <property type="entry name" value="G2/mitotic-specific cyclin"/>
    <property type="match status" value="1"/>
</dbReference>
<dbReference type="SUPFAM" id="SSF47954">
    <property type="entry name" value="Cyclin-like"/>
    <property type="match status" value="2"/>
</dbReference>
<dbReference type="HOGENOM" id="CLU_834884_0_0_1"/>
<dbReference type="EMBL" id="KB740994">
    <property type="protein sequence ID" value="ENN75945.1"/>
    <property type="molecule type" value="Genomic_DNA"/>
</dbReference>
<dbReference type="SMART" id="SM01332">
    <property type="entry name" value="Cyclin_C"/>
    <property type="match status" value="1"/>
</dbReference>
<dbReference type="InterPro" id="IPR046965">
    <property type="entry name" value="Cyclin_A/B-like"/>
</dbReference>
<dbReference type="PANTHER" id="PTHR10177">
    <property type="entry name" value="CYCLINS"/>
    <property type="match status" value="1"/>
</dbReference>
<protein>
    <submittedName>
        <fullName evidence="5">Uncharacterized protein</fullName>
    </submittedName>
</protein>
<evidence type="ECO:0000256" key="3">
    <source>
        <dbReference type="ARBA" id="ARBA00023306"/>
    </source>
</evidence>
<gene>
    <name evidence="5" type="ORF">YQE_07480</name>
</gene>
<dbReference type="AlphaFoldDB" id="N6U2Z8"/>
<dbReference type="InterPro" id="IPR048258">
    <property type="entry name" value="Cyclins_cyclin-box"/>
</dbReference>
<keyword evidence="3" id="KW-0131">Cell cycle</keyword>
<evidence type="ECO:0000256" key="2">
    <source>
        <dbReference type="ARBA" id="ARBA00023127"/>
    </source>
</evidence>